<dbReference type="PANTHER" id="PTHR30511">
    <property type="entry name" value="ALANINE RACEMASE"/>
    <property type="match status" value="1"/>
</dbReference>
<dbReference type="GO" id="GO:0030170">
    <property type="term" value="F:pyridoxal phosphate binding"/>
    <property type="evidence" value="ECO:0007669"/>
    <property type="project" value="UniProtKB-UniRule"/>
</dbReference>
<gene>
    <name evidence="10" type="primary">alr</name>
    <name evidence="9" type="ORF">CNEO2_580035</name>
    <name evidence="10" type="ORF">CQ394_06570</name>
</gene>
<dbReference type="SMART" id="SM01005">
    <property type="entry name" value="Ala_racemase_C"/>
    <property type="match status" value="1"/>
</dbReference>
<dbReference type="CDD" id="cd00430">
    <property type="entry name" value="PLPDE_III_AR"/>
    <property type="match status" value="1"/>
</dbReference>
<dbReference type="EMBL" id="PDCJ01000001">
    <property type="protein sequence ID" value="PEG31368.1"/>
    <property type="molecule type" value="Genomic_DNA"/>
</dbReference>
<evidence type="ECO:0000313" key="11">
    <source>
        <dbReference type="Proteomes" id="UP000220840"/>
    </source>
</evidence>
<protein>
    <recommendedName>
        <fullName evidence="5">Alanine racemase</fullName>
        <ecNumber evidence="5">5.1.1.1</ecNumber>
    </recommendedName>
</protein>
<evidence type="ECO:0000256" key="3">
    <source>
        <dbReference type="ARBA" id="ARBA00022898"/>
    </source>
</evidence>
<evidence type="ECO:0000256" key="7">
    <source>
        <dbReference type="PIRSR" id="PIRSR600821-52"/>
    </source>
</evidence>
<dbReference type="InterPro" id="IPR000821">
    <property type="entry name" value="Ala_racemase"/>
</dbReference>
<evidence type="ECO:0000256" key="5">
    <source>
        <dbReference type="HAMAP-Rule" id="MF_01201"/>
    </source>
</evidence>
<dbReference type="Gene3D" id="2.40.37.10">
    <property type="entry name" value="Lyase, Ornithine Decarboxylase, Chain A, domain 1"/>
    <property type="match status" value="1"/>
</dbReference>
<feature type="domain" description="Alanine racemase C-terminal" evidence="8">
    <location>
        <begin position="246"/>
        <end position="374"/>
    </location>
</feature>
<dbReference type="OrthoDB" id="9813814at2"/>
<dbReference type="RefSeq" id="WP_058295526.1">
    <property type="nucleotide sequence ID" value="NZ_CAKJVD010000041.1"/>
</dbReference>
<dbReference type="EC" id="5.1.1.1" evidence="5"/>
<proteinExistence type="inferred from homology"/>
<dbReference type="NCBIfam" id="TIGR00492">
    <property type="entry name" value="alr"/>
    <property type="match status" value="1"/>
</dbReference>
<dbReference type="PRINTS" id="PR00992">
    <property type="entry name" value="ALARACEMASE"/>
</dbReference>
<dbReference type="STRING" id="137838.GCA_001458595_02783"/>
<dbReference type="Pfam" id="PF00842">
    <property type="entry name" value="Ala_racemase_C"/>
    <property type="match status" value="1"/>
</dbReference>
<dbReference type="GO" id="GO:0030632">
    <property type="term" value="P:D-alanine biosynthetic process"/>
    <property type="evidence" value="ECO:0007669"/>
    <property type="project" value="UniProtKB-UniRule"/>
</dbReference>
<dbReference type="GO" id="GO:0005829">
    <property type="term" value="C:cytosol"/>
    <property type="evidence" value="ECO:0007669"/>
    <property type="project" value="TreeGrafter"/>
</dbReference>
<evidence type="ECO:0000256" key="1">
    <source>
        <dbReference type="ARBA" id="ARBA00000316"/>
    </source>
</evidence>
<dbReference type="Pfam" id="PF01168">
    <property type="entry name" value="Ala_racemase_N"/>
    <property type="match status" value="1"/>
</dbReference>
<comment type="caution">
    <text evidence="10">The sequence shown here is derived from an EMBL/GenBank/DDBJ whole genome shotgun (WGS) entry which is preliminary data.</text>
</comment>
<feature type="active site" description="Proton acceptor; specific for L-alanine" evidence="5">
    <location>
        <position position="267"/>
    </location>
</feature>
<organism evidence="10 11">
    <name type="scientific">Clostridium neonatale</name>
    <dbReference type="NCBI Taxonomy" id="137838"/>
    <lineage>
        <taxon>Bacteria</taxon>
        <taxon>Bacillati</taxon>
        <taxon>Bacillota</taxon>
        <taxon>Clostridia</taxon>
        <taxon>Eubacteriales</taxon>
        <taxon>Clostridiaceae</taxon>
        <taxon>Clostridium</taxon>
    </lineage>
</organism>
<accession>A0A2A7MJR0</accession>
<comment type="catalytic activity">
    <reaction evidence="1 5">
        <text>L-alanine = D-alanine</text>
        <dbReference type="Rhea" id="RHEA:20249"/>
        <dbReference type="ChEBI" id="CHEBI:57416"/>
        <dbReference type="ChEBI" id="CHEBI:57972"/>
        <dbReference type="EC" id="5.1.1.1"/>
    </reaction>
</comment>
<comment type="similarity">
    <text evidence="5">Belongs to the alanine racemase family.</text>
</comment>
<dbReference type="HAMAP" id="MF_01201">
    <property type="entry name" value="Ala_racemase"/>
    <property type="match status" value="1"/>
</dbReference>
<keyword evidence="4 5" id="KW-0413">Isomerase</keyword>
<dbReference type="PANTHER" id="PTHR30511:SF0">
    <property type="entry name" value="ALANINE RACEMASE, CATABOLIC-RELATED"/>
    <property type="match status" value="1"/>
</dbReference>
<dbReference type="InterPro" id="IPR011079">
    <property type="entry name" value="Ala_racemase_C"/>
</dbReference>
<evidence type="ECO:0000259" key="8">
    <source>
        <dbReference type="SMART" id="SM01005"/>
    </source>
</evidence>
<feature type="active site" description="Proton acceptor; specific for D-alanine" evidence="5">
    <location>
        <position position="38"/>
    </location>
</feature>
<keyword evidence="3 5" id="KW-0663">Pyridoxal phosphate</keyword>
<dbReference type="EMBL" id="CAMTCP010000257">
    <property type="protein sequence ID" value="CAI3659108.1"/>
    <property type="molecule type" value="Genomic_DNA"/>
</dbReference>
<comment type="function">
    <text evidence="5">Catalyzes the interconversion of L-alanine and D-alanine. May also act on other amino acids.</text>
</comment>
<dbReference type="GO" id="GO:0008784">
    <property type="term" value="F:alanine racemase activity"/>
    <property type="evidence" value="ECO:0007669"/>
    <property type="project" value="UniProtKB-UniRule"/>
</dbReference>
<dbReference type="SUPFAM" id="SSF51419">
    <property type="entry name" value="PLP-binding barrel"/>
    <property type="match status" value="1"/>
</dbReference>
<dbReference type="AlphaFoldDB" id="A0A2A7MJR0"/>
<dbReference type="InterPro" id="IPR009006">
    <property type="entry name" value="Ala_racemase/Decarboxylase_C"/>
</dbReference>
<sequence length="386" mass="43090">MKNIFRAAYAEIDLDKIAYNMKNIKRLAKTKEIMAVVKASCYGHGAVDVSKTLLENGATRLAIAVLSEGIELRKNNITAPIMILGFTPLYLGEDLIKYDIEQTVYDLDYAKELSNIALKSNKKAKIHIALDTGMGRIGFLPNEKSLEEVKEICSLDGLEAVGIFTHFSSADEADKEYTHMQFSKFKDFTDKLTKMGINIPLKHTSNSGAIIDSPETYLDCVRAGIILYGYYPSNEVNFKNLSLKPALTLKAKIVHVKELDKDMCVSYNRTFKTTRKTKIATIPIGYADGYSRALSNKGKVIVNGKFAPVIGNVCMDQFMIDVTDCGDVNINDEVILLGEDGDLKFNADDMAKILNTINYEVLCMIKDRVPRVYIKDNKIVDIKNCI</sequence>
<evidence type="ECO:0000256" key="4">
    <source>
        <dbReference type="ARBA" id="ARBA00023235"/>
    </source>
</evidence>
<feature type="binding site" evidence="5 7">
    <location>
        <position position="136"/>
    </location>
    <ligand>
        <name>substrate</name>
    </ligand>
</feature>
<dbReference type="GeneID" id="68877808"/>
<feature type="modified residue" description="N6-(pyridoxal phosphate)lysine" evidence="5 6">
    <location>
        <position position="38"/>
    </location>
</feature>
<name>A0A2A7MJR0_9CLOT</name>
<dbReference type="GO" id="GO:0009252">
    <property type="term" value="P:peptidoglycan biosynthetic process"/>
    <property type="evidence" value="ECO:0007669"/>
    <property type="project" value="TreeGrafter"/>
</dbReference>
<dbReference type="UniPathway" id="UPA00042">
    <property type="reaction ID" value="UER00497"/>
</dbReference>
<reference evidence="10 11" key="1">
    <citation type="submission" date="2017-10" db="EMBL/GenBank/DDBJ databases">
        <title>Effective Description of Clostridium neonatale sp. nov. linked to necrotizing enterocolitis in neonates and a clarification of species assignable to the genus Clostridium (Prazmowski 1880) emend. Lawson and Rainey 2016.</title>
        <authorList>
            <person name="Bernard K."/>
            <person name="Burdz T."/>
            <person name="Wiebe D."/>
            <person name="Balcewich B."/>
            <person name="Alfa M."/>
            <person name="Bernier A.-M."/>
        </authorList>
    </citation>
    <scope>NUCLEOTIDE SEQUENCE [LARGE SCALE GENOMIC DNA]</scope>
    <source>
        <strain evidence="10 11">LCDC99A005</strain>
    </source>
</reference>
<feature type="binding site" evidence="5 7">
    <location>
        <position position="315"/>
    </location>
    <ligand>
        <name>substrate</name>
    </ligand>
</feature>
<comment type="pathway">
    <text evidence="5">Amino-acid biosynthesis; D-alanine biosynthesis; D-alanine from L-alanine: step 1/1.</text>
</comment>
<dbReference type="InterPro" id="IPR001608">
    <property type="entry name" value="Ala_racemase_N"/>
</dbReference>
<evidence type="ECO:0000256" key="6">
    <source>
        <dbReference type="PIRSR" id="PIRSR600821-50"/>
    </source>
</evidence>
<dbReference type="Proteomes" id="UP000220840">
    <property type="component" value="Unassembled WGS sequence"/>
</dbReference>
<reference evidence="9" key="2">
    <citation type="submission" date="2022-10" db="EMBL/GenBank/DDBJ databases">
        <authorList>
            <person name="Aires J."/>
            <person name="Mesa V."/>
        </authorList>
    </citation>
    <scope>NUCLEOTIDE SEQUENCE</scope>
    <source>
        <strain evidence="9">Clostridium neonatale JD116</strain>
    </source>
</reference>
<dbReference type="Proteomes" id="UP001189143">
    <property type="component" value="Unassembled WGS sequence"/>
</dbReference>
<dbReference type="InterPro" id="IPR029066">
    <property type="entry name" value="PLP-binding_barrel"/>
</dbReference>
<comment type="cofactor">
    <cofactor evidence="2 5 6">
        <name>pyridoxal 5'-phosphate</name>
        <dbReference type="ChEBI" id="CHEBI:597326"/>
    </cofactor>
</comment>
<evidence type="ECO:0000313" key="10">
    <source>
        <dbReference type="EMBL" id="PEG31368.1"/>
    </source>
</evidence>
<evidence type="ECO:0000256" key="2">
    <source>
        <dbReference type="ARBA" id="ARBA00001933"/>
    </source>
</evidence>
<dbReference type="FunFam" id="2.40.37.10:FF:000006">
    <property type="entry name" value="Alanine racemase"/>
    <property type="match status" value="1"/>
</dbReference>
<dbReference type="Gene3D" id="3.20.20.10">
    <property type="entry name" value="Alanine racemase"/>
    <property type="match status" value="1"/>
</dbReference>
<dbReference type="SUPFAM" id="SSF50621">
    <property type="entry name" value="Alanine racemase C-terminal domain-like"/>
    <property type="match status" value="1"/>
</dbReference>
<dbReference type="FunFam" id="3.20.20.10:FF:000002">
    <property type="entry name" value="Alanine racemase"/>
    <property type="match status" value="1"/>
</dbReference>
<keyword evidence="11" id="KW-1185">Reference proteome</keyword>
<evidence type="ECO:0000313" key="9">
    <source>
        <dbReference type="EMBL" id="CAI3659108.1"/>
    </source>
</evidence>